<evidence type="ECO:0000313" key="2">
    <source>
        <dbReference type="EMBL" id="POY37584.1"/>
    </source>
</evidence>
<dbReference type="InterPro" id="IPR041497">
    <property type="entry name" value="Thump-like"/>
</dbReference>
<dbReference type="SUPFAM" id="SSF53335">
    <property type="entry name" value="S-adenosyl-L-methionine-dependent methyltransferases"/>
    <property type="match status" value="1"/>
</dbReference>
<sequence length="403" mass="46180">MNREEFEQLNKPEARLVISKNIDADPLKFALNYKSESTPAHLISTQIKYLQRAKNKLPSYYKAQCIIPPLSYEQSSSEATAGLKNQKGTLCLDLTCGLGVDSFYFSKSFNQVISLEMNPVLADITRSNFGLLGASNIEVINQRAEDFIAHYTGEKFDLVFVDPARRDDSQGRVFLFEDCSPNLYEILPQVAQISKKLIVKASPLFDNAEAWKRFPELASLTVVSVDNECKELLLEFNFEQTPNEQTEAILLNRRGITSSYTFIKKTDLIDHPTLQHQPINYLLEPDVAFYKSRLNIELFNKYFSDLKLYYDQPDGYFFSDEIVKQEFPGRVFRIIEELDYQPKSLKKHLKEKGIKKANVSKRNFPIGVDEIRKSLNLADGGSVYLFFTKHRSGIAKVLITERC</sequence>
<comment type="caution">
    <text evidence="2">The sequence shown here is derived from an EMBL/GenBank/DDBJ whole genome shotgun (WGS) entry which is preliminary data.</text>
</comment>
<accession>A0A2S5A4X6</accession>
<dbReference type="InterPro" id="IPR029063">
    <property type="entry name" value="SAM-dependent_MTases_sf"/>
</dbReference>
<evidence type="ECO:0000259" key="1">
    <source>
        <dbReference type="Pfam" id="PF18096"/>
    </source>
</evidence>
<dbReference type="OrthoDB" id="1000417at2"/>
<dbReference type="Gene3D" id="3.40.50.150">
    <property type="entry name" value="Vaccinia Virus protein VP39"/>
    <property type="match status" value="1"/>
</dbReference>
<evidence type="ECO:0000313" key="3">
    <source>
        <dbReference type="Proteomes" id="UP000236893"/>
    </source>
</evidence>
<dbReference type="Proteomes" id="UP000236893">
    <property type="component" value="Unassembled WGS sequence"/>
</dbReference>
<dbReference type="RefSeq" id="WP_103788491.1">
    <property type="nucleotide sequence ID" value="NZ_PQVF01000004.1"/>
</dbReference>
<dbReference type="EMBL" id="PQVF01000004">
    <property type="protein sequence ID" value="POY37584.1"/>
    <property type="molecule type" value="Genomic_DNA"/>
</dbReference>
<gene>
    <name evidence="2" type="ORF">C3K47_07440</name>
</gene>
<name>A0A2S5A4X6_9SPHI</name>
<dbReference type="CDD" id="cd02440">
    <property type="entry name" value="AdoMet_MTases"/>
    <property type="match status" value="1"/>
</dbReference>
<organism evidence="2 3">
    <name type="scientific">Solitalea longa</name>
    <dbReference type="NCBI Taxonomy" id="2079460"/>
    <lineage>
        <taxon>Bacteria</taxon>
        <taxon>Pseudomonadati</taxon>
        <taxon>Bacteroidota</taxon>
        <taxon>Sphingobacteriia</taxon>
        <taxon>Sphingobacteriales</taxon>
        <taxon>Sphingobacteriaceae</taxon>
        <taxon>Solitalea</taxon>
    </lineage>
</organism>
<feature type="domain" description="THUMP-like" evidence="1">
    <location>
        <begin position="329"/>
        <end position="400"/>
    </location>
</feature>
<protein>
    <recommendedName>
        <fullName evidence="1">THUMP-like domain-containing protein</fullName>
    </recommendedName>
</protein>
<reference evidence="2 3" key="1">
    <citation type="submission" date="2018-01" db="EMBL/GenBank/DDBJ databases">
        <authorList>
            <person name="Gaut B.S."/>
            <person name="Morton B.R."/>
            <person name="Clegg M.T."/>
            <person name="Duvall M.R."/>
        </authorList>
    </citation>
    <scope>NUCLEOTIDE SEQUENCE [LARGE SCALE GENOMIC DNA]</scope>
    <source>
        <strain evidence="2 3">HR-AV</strain>
    </source>
</reference>
<dbReference type="Pfam" id="PF18096">
    <property type="entry name" value="Thump_like"/>
    <property type="match status" value="1"/>
</dbReference>
<keyword evidence="3" id="KW-1185">Reference proteome</keyword>
<proteinExistence type="predicted"/>
<dbReference type="AlphaFoldDB" id="A0A2S5A4X6"/>